<proteinExistence type="predicted"/>
<gene>
    <name evidence="1" type="ORF">AVDCRST_MAG84-4192</name>
</gene>
<protein>
    <submittedName>
        <fullName evidence="1">Urease accessory protein UreD</fullName>
    </submittedName>
</protein>
<name>A0A6J4MUV0_9CYAN</name>
<sequence>MTENLTKQHTDKVENGWHGRLNLAYANRFGATQIIHNQMQA</sequence>
<reference evidence="1" key="1">
    <citation type="submission" date="2020-02" db="EMBL/GenBank/DDBJ databases">
        <authorList>
            <person name="Meier V. D."/>
        </authorList>
    </citation>
    <scope>NUCLEOTIDE SEQUENCE</scope>
    <source>
        <strain evidence="1">AVDCRST_MAG84</strain>
    </source>
</reference>
<dbReference type="AlphaFoldDB" id="A0A6J4MUV0"/>
<evidence type="ECO:0000313" key="1">
    <source>
        <dbReference type="EMBL" id="CAA9369638.1"/>
    </source>
</evidence>
<organism evidence="1">
    <name type="scientific">uncultured Microcoleus sp</name>
    <dbReference type="NCBI Taxonomy" id="259945"/>
    <lineage>
        <taxon>Bacteria</taxon>
        <taxon>Bacillati</taxon>
        <taxon>Cyanobacteriota</taxon>
        <taxon>Cyanophyceae</taxon>
        <taxon>Oscillatoriophycideae</taxon>
        <taxon>Oscillatoriales</taxon>
        <taxon>Microcoleaceae</taxon>
        <taxon>Microcoleus</taxon>
        <taxon>environmental samples</taxon>
    </lineage>
</organism>
<dbReference type="EMBL" id="CADCTZ010000873">
    <property type="protein sequence ID" value="CAA9369638.1"/>
    <property type="molecule type" value="Genomic_DNA"/>
</dbReference>
<accession>A0A6J4MUV0</accession>
<feature type="non-terminal residue" evidence="1">
    <location>
        <position position="41"/>
    </location>
</feature>